<dbReference type="RefSeq" id="WP_284299901.1">
    <property type="nucleotide sequence ID" value="NZ_BSVA01000001.1"/>
</dbReference>
<comment type="caution">
    <text evidence="2">The sequence shown here is derived from an EMBL/GenBank/DDBJ whole genome shotgun (WGS) entry which is preliminary data.</text>
</comment>
<accession>A0ABQ6JU65</accession>
<keyword evidence="3" id="KW-1185">Reference proteome</keyword>
<keyword evidence="1" id="KW-1133">Transmembrane helix</keyword>
<dbReference type="EMBL" id="BSVA01000001">
    <property type="protein sequence ID" value="GMA91514.1"/>
    <property type="molecule type" value="Genomic_DNA"/>
</dbReference>
<dbReference type="Proteomes" id="UP001157069">
    <property type="component" value="Unassembled WGS sequence"/>
</dbReference>
<evidence type="ECO:0000313" key="3">
    <source>
        <dbReference type="Proteomes" id="UP001157069"/>
    </source>
</evidence>
<feature type="transmembrane region" description="Helical" evidence="1">
    <location>
        <begin position="20"/>
        <end position="39"/>
    </location>
</feature>
<proteinExistence type="predicted"/>
<evidence type="ECO:0000256" key="1">
    <source>
        <dbReference type="SAM" id="Phobius"/>
    </source>
</evidence>
<evidence type="ECO:0000313" key="2">
    <source>
        <dbReference type="EMBL" id="GMA91514.1"/>
    </source>
</evidence>
<keyword evidence="1" id="KW-0812">Transmembrane</keyword>
<reference evidence="3" key="1">
    <citation type="journal article" date="2019" name="Int. J. Syst. Evol. Microbiol.">
        <title>The Global Catalogue of Microorganisms (GCM) 10K type strain sequencing project: providing services to taxonomists for standard genome sequencing and annotation.</title>
        <authorList>
            <consortium name="The Broad Institute Genomics Platform"/>
            <consortium name="The Broad Institute Genome Sequencing Center for Infectious Disease"/>
            <person name="Wu L."/>
            <person name="Ma J."/>
        </authorList>
    </citation>
    <scope>NUCLEOTIDE SEQUENCE [LARGE SCALE GENOMIC DNA]</scope>
    <source>
        <strain evidence="3">NBRC 108755</strain>
    </source>
</reference>
<feature type="transmembrane region" description="Helical" evidence="1">
    <location>
        <begin position="59"/>
        <end position="84"/>
    </location>
</feature>
<name>A0ABQ6JU65_9MICO</name>
<evidence type="ECO:0008006" key="4">
    <source>
        <dbReference type="Google" id="ProtNLM"/>
    </source>
</evidence>
<organism evidence="2 3">
    <name type="scientific">Homoserinibacter gongjuensis</name>
    <dbReference type="NCBI Taxonomy" id="1162968"/>
    <lineage>
        <taxon>Bacteria</taxon>
        <taxon>Bacillati</taxon>
        <taxon>Actinomycetota</taxon>
        <taxon>Actinomycetes</taxon>
        <taxon>Micrococcales</taxon>
        <taxon>Microbacteriaceae</taxon>
        <taxon>Homoserinibacter</taxon>
    </lineage>
</organism>
<protein>
    <recommendedName>
        <fullName evidence="4">DUF4190 domain-containing protein</fullName>
    </recommendedName>
</protein>
<sequence>MATVTTDVASLRAPARALDVVAIVCAVVLPPVGAILGLVSRSAAKEAALVPNLVSSAAIVIGTLITGIAVLFVLAPLLAVVVFLG</sequence>
<keyword evidence="1" id="KW-0472">Membrane</keyword>
<gene>
    <name evidence="2" type="ORF">GCM10025869_20430</name>
</gene>